<dbReference type="EMBL" id="CP042906">
    <property type="protein sequence ID" value="QEX17319.1"/>
    <property type="molecule type" value="Genomic_DNA"/>
</dbReference>
<dbReference type="PANTHER" id="PTHR41521">
    <property type="match status" value="1"/>
</dbReference>
<dbReference type="Gene3D" id="3.30.70.100">
    <property type="match status" value="1"/>
</dbReference>
<organism evidence="2 3">
    <name type="scientific">Hypericibacter terrae</name>
    <dbReference type="NCBI Taxonomy" id="2602015"/>
    <lineage>
        <taxon>Bacteria</taxon>
        <taxon>Pseudomonadati</taxon>
        <taxon>Pseudomonadota</taxon>
        <taxon>Alphaproteobacteria</taxon>
        <taxon>Rhodospirillales</taxon>
        <taxon>Dongiaceae</taxon>
        <taxon>Hypericibacter</taxon>
    </lineage>
</organism>
<evidence type="ECO:0000313" key="3">
    <source>
        <dbReference type="Proteomes" id="UP000326202"/>
    </source>
</evidence>
<sequence length="96" mass="10786">MKAYTITQLEVTDPVPYEAYRKDVLATIAAFGGRFLVRGGKVTKLEGDWPFPRTVVIEFPSREAAEGWYHSPAYQKILPLRLKASRGNFIIVDGAE</sequence>
<protein>
    <recommendedName>
        <fullName evidence="1">DUF1330 domain-containing protein</fullName>
    </recommendedName>
</protein>
<dbReference type="AlphaFoldDB" id="A0A5J6MIX4"/>
<reference evidence="2 3" key="1">
    <citation type="submission" date="2019-08" db="EMBL/GenBank/DDBJ databases">
        <title>Hyperibacter terrae gen. nov., sp. nov. and Hyperibacter viscosus sp. nov., two new members in the family Rhodospirillaceae isolated from the rhizosphere of Hypericum perforatum.</title>
        <authorList>
            <person name="Noviana Z."/>
        </authorList>
    </citation>
    <scope>NUCLEOTIDE SEQUENCE [LARGE SCALE GENOMIC DNA]</scope>
    <source>
        <strain evidence="2 3">R5913</strain>
    </source>
</reference>
<dbReference type="Pfam" id="PF07045">
    <property type="entry name" value="DUF1330"/>
    <property type="match status" value="1"/>
</dbReference>
<dbReference type="OrthoDB" id="9806380at2"/>
<dbReference type="KEGG" id="htq:FRZ44_26170"/>
<feature type="domain" description="DUF1330" evidence="1">
    <location>
        <begin position="2"/>
        <end position="94"/>
    </location>
</feature>
<dbReference type="SUPFAM" id="SSF54909">
    <property type="entry name" value="Dimeric alpha+beta barrel"/>
    <property type="match status" value="1"/>
</dbReference>
<dbReference type="InterPro" id="IPR010753">
    <property type="entry name" value="DUF1330"/>
</dbReference>
<name>A0A5J6MIX4_9PROT</name>
<dbReference type="InterPro" id="IPR011008">
    <property type="entry name" value="Dimeric_a/b-barrel"/>
</dbReference>
<dbReference type="RefSeq" id="WP_151177589.1">
    <property type="nucleotide sequence ID" value="NZ_CP042906.1"/>
</dbReference>
<dbReference type="Proteomes" id="UP000326202">
    <property type="component" value="Chromosome"/>
</dbReference>
<proteinExistence type="predicted"/>
<gene>
    <name evidence="2" type="ORF">FRZ44_26170</name>
</gene>
<accession>A0A5J6MIX4</accession>
<evidence type="ECO:0000313" key="2">
    <source>
        <dbReference type="EMBL" id="QEX17319.1"/>
    </source>
</evidence>
<keyword evidence="3" id="KW-1185">Reference proteome</keyword>
<dbReference type="PANTHER" id="PTHR41521:SF4">
    <property type="entry name" value="BLR0684 PROTEIN"/>
    <property type="match status" value="1"/>
</dbReference>
<evidence type="ECO:0000259" key="1">
    <source>
        <dbReference type="Pfam" id="PF07045"/>
    </source>
</evidence>